<gene>
    <name evidence="4" type="ordered locus">Trebr_0303</name>
</gene>
<dbReference type="Proteomes" id="UP000006546">
    <property type="component" value="Chromosome"/>
</dbReference>
<dbReference type="KEGG" id="tbe:Trebr_0303"/>
<proteinExistence type="predicted"/>
<dbReference type="PANTHER" id="PTHR46401:SF2">
    <property type="entry name" value="GLYCOSYLTRANSFERASE WBBK-RELATED"/>
    <property type="match status" value="1"/>
</dbReference>
<dbReference type="Gene3D" id="3.40.50.2000">
    <property type="entry name" value="Glycogen Phosphorylase B"/>
    <property type="match status" value="2"/>
</dbReference>
<evidence type="ECO:0000259" key="2">
    <source>
        <dbReference type="Pfam" id="PF00534"/>
    </source>
</evidence>
<dbReference type="CDD" id="cd03809">
    <property type="entry name" value="GT4_MtfB-like"/>
    <property type="match status" value="1"/>
</dbReference>
<organism evidence="4 5">
    <name type="scientific">Treponema brennaborense (strain DSM 12168 / CIP 105900 / DD5/3)</name>
    <dbReference type="NCBI Taxonomy" id="906968"/>
    <lineage>
        <taxon>Bacteria</taxon>
        <taxon>Pseudomonadati</taxon>
        <taxon>Spirochaetota</taxon>
        <taxon>Spirochaetia</taxon>
        <taxon>Spirochaetales</taxon>
        <taxon>Treponemataceae</taxon>
        <taxon>Treponema</taxon>
    </lineage>
</organism>
<keyword evidence="5" id="KW-1185">Reference proteome</keyword>
<dbReference type="HOGENOM" id="CLU_009583_27_5_12"/>
<dbReference type="AlphaFoldDB" id="F4LMI9"/>
<evidence type="ECO:0000256" key="1">
    <source>
        <dbReference type="ARBA" id="ARBA00022679"/>
    </source>
</evidence>
<name>F4LMI9_TREBD</name>
<dbReference type="InterPro" id="IPR001296">
    <property type="entry name" value="Glyco_trans_1"/>
</dbReference>
<dbReference type="GO" id="GO:0016757">
    <property type="term" value="F:glycosyltransferase activity"/>
    <property type="evidence" value="ECO:0007669"/>
    <property type="project" value="InterPro"/>
</dbReference>
<dbReference type="PANTHER" id="PTHR46401">
    <property type="entry name" value="GLYCOSYLTRANSFERASE WBBK-RELATED"/>
    <property type="match status" value="1"/>
</dbReference>
<sequence>MKIAIDCRMIDSGGIGSYISSLLPYFVNQNECLLIGARTELEQFAARKNVSIVECDIRPFSVCDLFFFPYSIKKRIRTCDVFYSPYCNIPLHLKIPVFSTIHDVVFLDVPGLVSKIGTFLRKVLYLYAVRQSNVIFTVSQFSAERIRFHLNCKKRIVVTYNAVPPWLLEAAETAVPSDKENFFLFVGNIKKHKGLSVLLNAFIQAQQQGVSAKLLIVGNADNFRTKDESVFDKVALAARGSVEFTGKISDLQLKNLYKRARLLVQPSFYEGFGMPPLEALSLGTPAVISDIPVFREIYGDFPVIFFRTGDSDDLAKKLIDSERCSMERTDIPRIYSFERTARIIQRTLEEFHESSNRT</sequence>
<evidence type="ECO:0000259" key="3">
    <source>
        <dbReference type="Pfam" id="PF13439"/>
    </source>
</evidence>
<dbReference type="STRING" id="906968.Trebr_0303"/>
<dbReference type="Pfam" id="PF00534">
    <property type="entry name" value="Glycos_transf_1"/>
    <property type="match status" value="1"/>
</dbReference>
<evidence type="ECO:0000313" key="5">
    <source>
        <dbReference type="Proteomes" id="UP000006546"/>
    </source>
</evidence>
<dbReference type="SUPFAM" id="SSF53756">
    <property type="entry name" value="UDP-Glycosyltransferase/glycogen phosphorylase"/>
    <property type="match status" value="1"/>
</dbReference>
<feature type="domain" description="Glycosyltransferase subfamily 4-like N-terminal" evidence="3">
    <location>
        <begin position="13"/>
        <end position="164"/>
    </location>
</feature>
<reference evidence="5" key="1">
    <citation type="submission" date="2011-04" db="EMBL/GenBank/DDBJ databases">
        <title>The complete genome of Treponema brennaborense DSM 12168.</title>
        <authorList>
            <person name="Lucas S."/>
            <person name="Han J."/>
            <person name="Lapidus A."/>
            <person name="Bruce D."/>
            <person name="Goodwin L."/>
            <person name="Pitluck S."/>
            <person name="Peters L."/>
            <person name="Kyrpides N."/>
            <person name="Mavromatis K."/>
            <person name="Ivanova N."/>
            <person name="Mikhailova N."/>
            <person name="Pagani I."/>
            <person name="Teshima H."/>
            <person name="Detter J.C."/>
            <person name="Tapia R."/>
            <person name="Han C."/>
            <person name="Land M."/>
            <person name="Hauser L."/>
            <person name="Markowitz V."/>
            <person name="Cheng J.-F."/>
            <person name="Hugenholtz P."/>
            <person name="Woyke T."/>
            <person name="Wu D."/>
            <person name="Gronow S."/>
            <person name="Wellnitz S."/>
            <person name="Brambilla E."/>
            <person name="Klenk H.-P."/>
            <person name="Eisen J.A."/>
        </authorList>
    </citation>
    <scope>NUCLEOTIDE SEQUENCE [LARGE SCALE GENOMIC DNA]</scope>
    <source>
        <strain evidence="5">DSM 12168 / CIP 105900 / DD5/3</strain>
    </source>
</reference>
<feature type="domain" description="Glycosyl transferase family 1" evidence="2">
    <location>
        <begin position="177"/>
        <end position="325"/>
    </location>
</feature>
<dbReference type="Pfam" id="PF13439">
    <property type="entry name" value="Glyco_transf_4"/>
    <property type="match status" value="1"/>
</dbReference>
<evidence type="ECO:0000313" key="4">
    <source>
        <dbReference type="EMBL" id="AEE15751.1"/>
    </source>
</evidence>
<dbReference type="eggNOG" id="COG0438">
    <property type="taxonomic scope" value="Bacteria"/>
</dbReference>
<protein>
    <submittedName>
        <fullName evidence="4">Glycosyl transferase group 1</fullName>
    </submittedName>
</protein>
<keyword evidence="1 4" id="KW-0808">Transferase</keyword>
<accession>F4LMI9</accession>
<dbReference type="InterPro" id="IPR028098">
    <property type="entry name" value="Glyco_trans_4-like_N"/>
</dbReference>
<dbReference type="EMBL" id="CP002696">
    <property type="protein sequence ID" value="AEE15751.1"/>
    <property type="molecule type" value="Genomic_DNA"/>
</dbReference>
<dbReference type="OrthoDB" id="9797829at2"/>